<dbReference type="EMBL" id="SIDB01000004">
    <property type="protein sequence ID" value="KAI3433709.1"/>
    <property type="molecule type" value="Genomic_DNA"/>
</dbReference>
<dbReference type="InterPro" id="IPR041472">
    <property type="entry name" value="BL00235/CARNS1_N"/>
</dbReference>
<sequence>MLKAALAGLGKGSDSKQQDSKLDSSSFPCIDERKALPDDVSDFADLSLLRGASLAGSMPVGVRAGSYKGSVDYELAPGSLRSAKEIYPSSMGDRAAANFLSEAVVRSLPKGLTVSERERVFASTPLSPTLNLLSSMPLDKVNSRSVDGARLRRHVLRGAVIAYITAGYSSKRFIFERAKELGVRSVVIDGPDSWSKHLVEEGQIEKFVGLDMSDADTVFDRCLEACLKIKKEMGDLDGVACFCELAMPLASRLCERLGLATNSPESVDAARDKHATRALMEQAGLPTPRNLLIKTADDLPKAAEHVGFPAVIKPIHGAASLGVLRVDSQPALAAAYEKVCLELAATIIENGVVRQATQTELANAKSKGGLSATCLMEEYLDGPEVDIDLVLSQGEPVYGAVTDNWPTIEPYFNETGSNSPSILPSYQQRELLELAVKSCKALGLQIGVHHVEGKYTSRGPRLIEVNCRMGGGPVRTMNLLAWGVDLVEEQLLASAGIPSRPNVAARPLRNIAEYSVNALKSGTLRDLDFLKPYQGRPDVLYANPLAEPGEKVTCVEDGLPTWLCELMVSRGNIHEAIEYVKQIEQEIQKAIVIT</sequence>
<keyword evidence="8" id="KW-1185">Reference proteome</keyword>
<evidence type="ECO:0000256" key="1">
    <source>
        <dbReference type="ARBA" id="ARBA00022598"/>
    </source>
</evidence>
<dbReference type="OrthoDB" id="434648at2759"/>
<proteinExistence type="predicted"/>
<evidence type="ECO:0000256" key="3">
    <source>
        <dbReference type="ARBA" id="ARBA00022840"/>
    </source>
</evidence>
<reference evidence="7" key="2">
    <citation type="submission" date="2020-11" db="EMBL/GenBank/DDBJ databases">
        <authorList>
            <person name="Cecchin M."/>
            <person name="Marcolungo L."/>
            <person name="Rossato M."/>
            <person name="Girolomoni L."/>
            <person name="Cosentino E."/>
            <person name="Cuine S."/>
            <person name="Li-Beisson Y."/>
            <person name="Delledonne M."/>
            <person name="Ballottari M."/>
        </authorList>
    </citation>
    <scope>NUCLEOTIDE SEQUENCE</scope>
    <source>
        <strain evidence="7">211/11P</strain>
        <tissue evidence="7">Whole cell</tissue>
    </source>
</reference>
<dbReference type="PROSITE" id="PS50975">
    <property type="entry name" value="ATP_GRASP"/>
    <property type="match status" value="1"/>
</dbReference>
<feature type="domain" description="ATP-grasp" evidence="6">
    <location>
        <begin position="277"/>
        <end position="495"/>
    </location>
</feature>
<keyword evidence="3 4" id="KW-0067">ATP-binding</keyword>
<accession>A0A9D4TSP6</accession>
<evidence type="ECO:0000313" key="7">
    <source>
        <dbReference type="EMBL" id="KAI3433709.1"/>
    </source>
</evidence>
<evidence type="ECO:0000259" key="6">
    <source>
        <dbReference type="PROSITE" id="PS50975"/>
    </source>
</evidence>
<dbReference type="AlphaFoldDB" id="A0A9D4TSP6"/>
<name>A0A9D4TSP6_CHLVU</name>
<dbReference type="InterPro" id="IPR052032">
    <property type="entry name" value="ATP-dep_AA_Ligase"/>
</dbReference>
<evidence type="ECO:0000256" key="2">
    <source>
        <dbReference type="ARBA" id="ARBA00022741"/>
    </source>
</evidence>
<dbReference type="Pfam" id="PF18130">
    <property type="entry name" value="ATPgrasp_N"/>
    <property type="match status" value="1"/>
</dbReference>
<evidence type="ECO:0000256" key="4">
    <source>
        <dbReference type="PROSITE-ProRule" id="PRU00409"/>
    </source>
</evidence>
<feature type="compositionally biased region" description="Basic and acidic residues" evidence="5">
    <location>
        <begin position="13"/>
        <end position="22"/>
    </location>
</feature>
<dbReference type="Pfam" id="PF13535">
    <property type="entry name" value="ATP-grasp_4"/>
    <property type="match status" value="1"/>
</dbReference>
<protein>
    <recommendedName>
        <fullName evidence="6">ATP-grasp domain-containing protein</fullName>
    </recommendedName>
</protein>
<dbReference type="InterPro" id="IPR011761">
    <property type="entry name" value="ATP-grasp"/>
</dbReference>
<reference evidence="7" key="1">
    <citation type="journal article" date="2019" name="Plant J.">
        <title>Chlorella vulgaris genome assembly and annotation reveals the molecular basis for metabolic acclimation to high light conditions.</title>
        <authorList>
            <person name="Cecchin M."/>
            <person name="Marcolungo L."/>
            <person name="Rossato M."/>
            <person name="Girolomoni L."/>
            <person name="Cosentino E."/>
            <person name="Cuine S."/>
            <person name="Li-Beisson Y."/>
            <person name="Delledonne M."/>
            <person name="Ballottari M."/>
        </authorList>
    </citation>
    <scope>NUCLEOTIDE SEQUENCE</scope>
    <source>
        <strain evidence="7">211/11P</strain>
    </source>
</reference>
<evidence type="ECO:0000313" key="8">
    <source>
        <dbReference type="Proteomes" id="UP001055712"/>
    </source>
</evidence>
<dbReference type="Gene3D" id="3.40.50.20">
    <property type="match status" value="1"/>
</dbReference>
<dbReference type="GO" id="GO:0046872">
    <property type="term" value="F:metal ion binding"/>
    <property type="evidence" value="ECO:0007669"/>
    <property type="project" value="InterPro"/>
</dbReference>
<dbReference type="PANTHER" id="PTHR43585:SF2">
    <property type="entry name" value="ATP-GRASP ENZYME FSQD"/>
    <property type="match status" value="1"/>
</dbReference>
<keyword evidence="1" id="KW-0436">Ligase</keyword>
<dbReference type="SUPFAM" id="SSF56059">
    <property type="entry name" value="Glutathione synthetase ATP-binding domain-like"/>
    <property type="match status" value="1"/>
</dbReference>
<dbReference type="PANTHER" id="PTHR43585">
    <property type="entry name" value="FUMIPYRROLE BIOSYNTHESIS PROTEIN C"/>
    <property type="match status" value="1"/>
</dbReference>
<dbReference type="Proteomes" id="UP001055712">
    <property type="component" value="Unassembled WGS sequence"/>
</dbReference>
<dbReference type="GO" id="GO:0016874">
    <property type="term" value="F:ligase activity"/>
    <property type="evidence" value="ECO:0007669"/>
    <property type="project" value="UniProtKB-KW"/>
</dbReference>
<keyword evidence="2 4" id="KW-0547">Nucleotide-binding</keyword>
<feature type="region of interest" description="Disordered" evidence="5">
    <location>
        <begin position="1"/>
        <end position="27"/>
    </location>
</feature>
<dbReference type="GO" id="GO:0005524">
    <property type="term" value="F:ATP binding"/>
    <property type="evidence" value="ECO:0007669"/>
    <property type="project" value="UniProtKB-UniRule"/>
</dbReference>
<organism evidence="7 8">
    <name type="scientific">Chlorella vulgaris</name>
    <name type="common">Green alga</name>
    <dbReference type="NCBI Taxonomy" id="3077"/>
    <lineage>
        <taxon>Eukaryota</taxon>
        <taxon>Viridiplantae</taxon>
        <taxon>Chlorophyta</taxon>
        <taxon>core chlorophytes</taxon>
        <taxon>Trebouxiophyceae</taxon>
        <taxon>Chlorellales</taxon>
        <taxon>Chlorellaceae</taxon>
        <taxon>Chlorella clade</taxon>
        <taxon>Chlorella</taxon>
    </lineage>
</organism>
<gene>
    <name evidence="7" type="ORF">D9Q98_003518</name>
</gene>
<dbReference type="Gene3D" id="3.30.470.20">
    <property type="entry name" value="ATP-grasp fold, B domain"/>
    <property type="match status" value="1"/>
</dbReference>
<evidence type="ECO:0000256" key="5">
    <source>
        <dbReference type="SAM" id="MobiDB-lite"/>
    </source>
</evidence>
<comment type="caution">
    <text evidence="7">The sequence shown here is derived from an EMBL/GenBank/DDBJ whole genome shotgun (WGS) entry which is preliminary data.</text>
</comment>